<gene>
    <name evidence="1" type="ORF">ACFOWD_00765</name>
</gene>
<dbReference type="PROSITE" id="PS51257">
    <property type="entry name" value="PROKAR_LIPOPROTEIN"/>
    <property type="match status" value="1"/>
</dbReference>
<evidence type="ECO:0000313" key="1">
    <source>
        <dbReference type="EMBL" id="MFC4267422.1"/>
    </source>
</evidence>
<evidence type="ECO:0000313" key="2">
    <source>
        <dbReference type="Proteomes" id="UP001595826"/>
    </source>
</evidence>
<keyword evidence="2" id="KW-1185">Reference proteome</keyword>
<dbReference type="Pfam" id="PF19643">
    <property type="entry name" value="DUF6146"/>
    <property type="match status" value="1"/>
</dbReference>
<dbReference type="InterPro" id="IPR046144">
    <property type="entry name" value="DUF6146"/>
</dbReference>
<accession>A0ABV8R615</accession>
<dbReference type="EMBL" id="JBHSCY010000001">
    <property type="protein sequence ID" value="MFC4267422.1"/>
    <property type="molecule type" value="Genomic_DNA"/>
</dbReference>
<dbReference type="Proteomes" id="UP001595826">
    <property type="component" value="Unassembled WGS sequence"/>
</dbReference>
<protein>
    <submittedName>
        <fullName evidence="1">DUF6146 family protein</fullName>
    </submittedName>
</protein>
<reference evidence="2" key="1">
    <citation type="journal article" date="2019" name="Int. J. Syst. Evol. Microbiol.">
        <title>The Global Catalogue of Microorganisms (GCM) 10K type strain sequencing project: providing services to taxonomists for standard genome sequencing and annotation.</title>
        <authorList>
            <consortium name="The Broad Institute Genomics Platform"/>
            <consortium name="The Broad Institute Genome Sequencing Center for Infectious Disease"/>
            <person name="Wu L."/>
            <person name="Ma J."/>
        </authorList>
    </citation>
    <scope>NUCLEOTIDE SEQUENCE [LARGE SCALE GENOMIC DNA]</scope>
    <source>
        <strain evidence="2">CECT 8655</strain>
    </source>
</reference>
<comment type="caution">
    <text evidence="1">The sequence shown here is derived from an EMBL/GenBank/DDBJ whole genome shotgun (WGS) entry which is preliminary data.</text>
</comment>
<proteinExistence type="predicted"/>
<sequence>MKYLNNIIAIIIICLLVYACGSSPINQKKNGIKEEPVVIANDSLEYEITIIDIGFNNYLNSIAQPRGFYSQEYLEGRNRPWVITWNQRAQNPLRFNPNIYENIINYQQNIDYGYEVNYLLFNYFLFAQRKYNMSLGGGFRTGRIN</sequence>
<name>A0ABV8R615_9FLAO</name>
<organism evidence="1 2">
    <name type="scientific">Polaribacter marinivivus</name>
    <dbReference type="NCBI Taxonomy" id="1524260"/>
    <lineage>
        <taxon>Bacteria</taxon>
        <taxon>Pseudomonadati</taxon>
        <taxon>Bacteroidota</taxon>
        <taxon>Flavobacteriia</taxon>
        <taxon>Flavobacteriales</taxon>
        <taxon>Flavobacteriaceae</taxon>
    </lineage>
</organism>
<dbReference type="RefSeq" id="WP_377407307.1">
    <property type="nucleotide sequence ID" value="NZ_JBHSCY010000001.1"/>
</dbReference>